<evidence type="ECO:0000256" key="1">
    <source>
        <dbReference type="ARBA" id="ARBA00007409"/>
    </source>
</evidence>
<proteinExistence type="inferred from homology"/>
<sequence>MASTLKPIKVWGKGGPNPPKVSMLLEVLGVPYEAQEISFADLKKTDYLAINPNGRMPSIQDPNTGITVWESGAIFEYIIEKYDTEKKLSFEPGTTEYYHAKQWLFFQVSGQGPYYGQFAWFFNYHPEKIESAINRYAQEVKRVTGVLEGHLKAQKEKAGTGSDGPWLVGDKFSYADIVFVTWQHIADVMIPDDLYDAKEFPVVKEWLARLTAKEGIKKVVEQQLSRAT</sequence>
<feature type="domain" description="GST C-terminal" evidence="4">
    <location>
        <begin position="93"/>
        <end position="228"/>
    </location>
</feature>
<dbReference type="Proteomes" id="UP000799324">
    <property type="component" value="Unassembled WGS sequence"/>
</dbReference>
<feature type="domain" description="GST N-terminal" evidence="3">
    <location>
        <begin position="5"/>
        <end position="86"/>
    </location>
</feature>
<comment type="similarity">
    <text evidence="1 2">Belongs to the GST superfamily.</text>
</comment>
<dbReference type="InterPro" id="IPR004045">
    <property type="entry name" value="Glutathione_S-Trfase_N"/>
</dbReference>
<dbReference type="GO" id="GO:0016740">
    <property type="term" value="F:transferase activity"/>
    <property type="evidence" value="ECO:0007669"/>
    <property type="project" value="UniProtKB-KW"/>
</dbReference>
<dbReference type="Pfam" id="PF02798">
    <property type="entry name" value="GST_N"/>
    <property type="match status" value="1"/>
</dbReference>
<gene>
    <name evidence="5" type="ORF">K491DRAFT_598888</name>
</gene>
<dbReference type="InterPro" id="IPR036282">
    <property type="entry name" value="Glutathione-S-Trfase_C_sf"/>
</dbReference>
<dbReference type="PANTHER" id="PTHR44051">
    <property type="entry name" value="GLUTATHIONE S-TRANSFERASE-RELATED"/>
    <property type="match status" value="1"/>
</dbReference>
<dbReference type="PANTHER" id="PTHR44051:SF23">
    <property type="entry name" value="GLUTATHIONE S-TRANSFERASE-LIKE PROTEIN TPCF"/>
    <property type="match status" value="1"/>
</dbReference>
<dbReference type="AlphaFoldDB" id="A0A6A6T5T9"/>
<name>A0A6A6T5T9_9PLEO</name>
<dbReference type="Gene3D" id="1.20.1050.10">
    <property type="match status" value="1"/>
</dbReference>
<dbReference type="InterPro" id="IPR010987">
    <property type="entry name" value="Glutathione-S-Trfase_C-like"/>
</dbReference>
<dbReference type="PROSITE" id="PS50404">
    <property type="entry name" value="GST_NTER"/>
    <property type="match status" value="1"/>
</dbReference>
<dbReference type="SUPFAM" id="SSF47616">
    <property type="entry name" value="GST C-terminal domain-like"/>
    <property type="match status" value="1"/>
</dbReference>
<accession>A0A6A6T5T9</accession>
<reference evidence="5" key="1">
    <citation type="journal article" date="2020" name="Stud. Mycol.">
        <title>101 Dothideomycetes genomes: a test case for predicting lifestyles and emergence of pathogens.</title>
        <authorList>
            <person name="Haridas S."/>
            <person name="Albert R."/>
            <person name="Binder M."/>
            <person name="Bloem J."/>
            <person name="Labutti K."/>
            <person name="Salamov A."/>
            <person name="Andreopoulos B."/>
            <person name="Baker S."/>
            <person name="Barry K."/>
            <person name="Bills G."/>
            <person name="Bluhm B."/>
            <person name="Cannon C."/>
            <person name="Castanera R."/>
            <person name="Culley D."/>
            <person name="Daum C."/>
            <person name="Ezra D."/>
            <person name="Gonzalez J."/>
            <person name="Henrissat B."/>
            <person name="Kuo A."/>
            <person name="Liang C."/>
            <person name="Lipzen A."/>
            <person name="Lutzoni F."/>
            <person name="Magnuson J."/>
            <person name="Mondo S."/>
            <person name="Nolan M."/>
            <person name="Ohm R."/>
            <person name="Pangilinan J."/>
            <person name="Park H.-J."/>
            <person name="Ramirez L."/>
            <person name="Alfaro M."/>
            <person name="Sun H."/>
            <person name="Tritt A."/>
            <person name="Yoshinaga Y."/>
            <person name="Zwiers L.-H."/>
            <person name="Turgeon B."/>
            <person name="Goodwin S."/>
            <person name="Spatafora J."/>
            <person name="Crous P."/>
            <person name="Grigoriev I."/>
        </authorList>
    </citation>
    <scope>NUCLEOTIDE SEQUENCE</scope>
    <source>
        <strain evidence="5">CBS 122681</strain>
    </source>
</reference>
<dbReference type="OrthoDB" id="422574at2759"/>
<evidence type="ECO:0000259" key="4">
    <source>
        <dbReference type="PROSITE" id="PS50405"/>
    </source>
</evidence>
<dbReference type="InterPro" id="IPR040079">
    <property type="entry name" value="Glutathione_S-Trfase"/>
</dbReference>
<dbReference type="EMBL" id="MU004349">
    <property type="protein sequence ID" value="KAF2655419.1"/>
    <property type="molecule type" value="Genomic_DNA"/>
</dbReference>
<dbReference type="SFLD" id="SFLDS00019">
    <property type="entry name" value="Glutathione_Transferase_(cytos"/>
    <property type="match status" value="1"/>
</dbReference>
<protein>
    <submittedName>
        <fullName evidence="5">Putative glutathione S-transferase 1</fullName>
    </submittedName>
</protein>
<keyword evidence="5" id="KW-0808">Transferase</keyword>
<dbReference type="InterPro" id="IPR004046">
    <property type="entry name" value="GST_C"/>
</dbReference>
<dbReference type="SUPFAM" id="SSF52833">
    <property type="entry name" value="Thioredoxin-like"/>
    <property type="match status" value="1"/>
</dbReference>
<dbReference type="PROSITE" id="PS50405">
    <property type="entry name" value="GST_CTER"/>
    <property type="match status" value="1"/>
</dbReference>
<evidence type="ECO:0000259" key="3">
    <source>
        <dbReference type="PROSITE" id="PS50404"/>
    </source>
</evidence>
<dbReference type="SFLD" id="SFLDG00358">
    <property type="entry name" value="Main_(cytGST)"/>
    <property type="match status" value="1"/>
</dbReference>
<evidence type="ECO:0000256" key="2">
    <source>
        <dbReference type="RuleBase" id="RU003494"/>
    </source>
</evidence>
<dbReference type="CDD" id="cd03048">
    <property type="entry name" value="GST_N_Ure2p_like"/>
    <property type="match status" value="1"/>
</dbReference>
<keyword evidence="6" id="KW-1185">Reference proteome</keyword>
<dbReference type="Gene3D" id="3.40.30.10">
    <property type="entry name" value="Glutaredoxin"/>
    <property type="match status" value="1"/>
</dbReference>
<evidence type="ECO:0000313" key="5">
    <source>
        <dbReference type="EMBL" id="KAF2655419.1"/>
    </source>
</evidence>
<organism evidence="5 6">
    <name type="scientific">Lophiostoma macrostomum CBS 122681</name>
    <dbReference type="NCBI Taxonomy" id="1314788"/>
    <lineage>
        <taxon>Eukaryota</taxon>
        <taxon>Fungi</taxon>
        <taxon>Dikarya</taxon>
        <taxon>Ascomycota</taxon>
        <taxon>Pezizomycotina</taxon>
        <taxon>Dothideomycetes</taxon>
        <taxon>Pleosporomycetidae</taxon>
        <taxon>Pleosporales</taxon>
        <taxon>Lophiostomataceae</taxon>
        <taxon>Lophiostoma</taxon>
    </lineage>
</organism>
<dbReference type="InterPro" id="IPR036249">
    <property type="entry name" value="Thioredoxin-like_sf"/>
</dbReference>
<dbReference type="SFLD" id="SFLDG01151">
    <property type="entry name" value="Main.2:_Nu-like"/>
    <property type="match status" value="1"/>
</dbReference>
<dbReference type="Pfam" id="PF00043">
    <property type="entry name" value="GST_C"/>
    <property type="match status" value="1"/>
</dbReference>
<evidence type="ECO:0000313" key="6">
    <source>
        <dbReference type="Proteomes" id="UP000799324"/>
    </source>
</evidence>